<protein>
    <recommendedName>
        <fullName evidence="13">Nuclear receptor</fullName>
    </recommendedName>
</protein>
<dbReference type="AlphaFoldDB" id="A0AAN5CML7"/>
<dbReference type="PROSITE" id="PS51030">
    <property type="entry name" value="NUCLEAR_REC_DBD_2"/>
    <property type="match status" value="1"/>
</dbReference>
<evidence type="ECO:0000313" key="12">
    <source>
        <dbReference type="Proteomes" id="UP001328107"/>
    </source>
</evidence>
<accession>A0AAN5CML7</accession>
<proteinExistence type="predicted"/>
<dbReference type="SUPFAM" id="SSF57716">
    <property type="entry name" value="Glucocorticoid receptor-like (DNA-binding domain)"/>
    <property type="match status" value="1"/>
</dbReference>
<dbReference type="GO" id="GO:0003700">
    <property type="term" value="F:DNA-binding transcription factor activity"/>
    <property type="evidence" value="ECO:0007669"/>
    <property type="project" value="InterPro"/>
</dbReference>
<feature type="non-terminal residue" evidence="11">
    <location>
        <position position="1"/>
    </location>
</feature>
<keyword evidence="5" id="KW-0238">DNA-binding</keyword>
<comment type="caution">
    <text evidence="11">The sequence shown here is derived from an EMBL/GenBank/DDBJ whole genome shotgun (WGS) entry which is preliminary data.</text>
</comment>
<evidence type="ECO:0000256" key="5">
    <source>
        <dbReference type="ARBA" id="ARBA00023125"/>
    </source>
</evidence>
<dbReference type="InterPro" id="IPR035500">
    <property type="entry name" value="NHR-like_dom_sf"/>
</dbReference>
<keyword evidence="3" id="KW-0862">Zinc</keyword>
<dbReference type="Gene3D" id="1.10.565.10">
    <property type="entry name" value="Retinoid X Receptor"/>
    <property type="match status" value="1"/>
</dbReference>
<dbReference type="PANTHER" id="PTHR46011">
    <property type="entry name" value="NUCLEAR HORMONE RECEPTOR FAMILY MEMBER NHR-86-RELATED"/>
    <property type="match status" value="1"/>
</dbReference>
<gene>
    <name evidence="11" type="ORF">PMAYCL1PPCAC_17363</name>
</gene>
<dbReference type="SUPFAM" id="SSF48508">
    <property type="entry name" value="Nuclear receptor ligand-binding domain"/>
    <property type="match status" value="1"/>
</dbReference>
<organism evidence="11 12">
    <name type="scientific">Pristionchus mayeri</name>
    <dbReference type="NCBI Taxonomy" id="1317129"/>
    <lineage>
        <taxon>Eukaryota</taxon>
        <taxon>Metazoa</taxon>
        <taxon>Ecdysozoa</taxon>
        <taxon>Nematoda</taxon>
        <taxon>Chromadorea</taxon>
        <taxon>Rhabditida</taxon>
        <taxon>Rhabditina</taxon>
        <taxon>Diplogasteromorpha</taxon>
        <taxon>Diplogasteroidea</taxon>
        <taxon>Neodiplogasteridae</taxon>
        <taxon>Pristionchus</taxon>
    </lineage>
</organism>
<dbReference type="Gene3D" id="3.30.50.10">
    <property type="entry name" value="Erythroid Transcription Factor GATA-1, subunit A"/>
    <property type="match status" value="1"/>
</dbReference>
<dbReference type="InterPro" id="IPR001628">
    <property type="entry name" value="Znf_hrmn_rcpt"/>
</dbReference>
<reference evidence="12" key="1">
    <citation type="submission" date="2022-10" db="EMBL/GenBank/DDBJ databases">
        <title>Genome assembly of Pristionchus species.</title>
        <authorList>
            <person name="Yoshida K."/>
            <person name="Sommer R.J."/>
        </authorList>
    </citation>
    <scope>NUCLEOTIDE SEQUENCE [LARGE SCALE GENOMIC DNA]</scope>
    <source>
        <strain evidence="12">RS5460</strain>
    </source>
</reference>
<evidence type="ECO:0000256" key="2">
    <source>
        <dbReference type="ARBA" id="ARBA00022771"/>
    </source>
</evidence>
<evidence type="ECO:0000256" key="4">
    <source>
        <dbReference type="ARBA" id="ARBA00023015"/>
    </source>
</evidence>
<evidence type="ECO:0000256" key="1">
    <source>
        <dbReference type="ARBA" id="ARBA00022723"/>
    </source>
</evidence>
<dbReference type="InterPro" id="IPR000536">
    <property type="entry name" value="Nucl_hrmn_rcpt_lig-bd"/>
</dbReference>
<keyword evidence="6" id="KW-0804">Transcription</keyword>
<evidence type="ECO:0000256" key="8">
    <source>
        <dbReference type="ARBA" id="ARBA00023242"/>
    </source>
</evidence>
<evidence type="ECO:0000256" key="3">
    <source>
        <dbReference type="ARBA" id="ARBA00022833"/>
    </source>
</evidence>
<keyword evidence="12" id="KW-1185">Reference proteome</keyword>
<keyword evidence="1" id="KW-0479">Metal-binding</keyword>
<dbReference type="InterPro" id="IPR013088">
    <property type="entry name" value="Znf_NHR/GATA"/>
</dbReference>
<dbReference type="Pfam" id="PF00104">
    <property type="entry name" value="Hormone_recep"/>
    <property type="match status" value="1"/>
</dbReference>
<name>A0AAN5CML7_9BILA</name>
<dbReference type="GO" id="GO:0043565">
    <property type="term" value="F:sequence-specific DNA binding"/>
    <property type="evidence" value="ECO:0007669"/>
    <property type="project" value="InterPro"/>
</dbReference>
<sequence>RPRESREKRLCLVCGGETRVSHLGVDLCRACAVFHRRSLTRSFTYRSRTANCSTGCHCRKCRFVKIDRLLAVPALKSLSTVPARIVNEKATTSTIFLSHLHECYRVMCETRLLSELSARTPPPHPLEMNDRDFIPIPATPSALNNANIVFLSAILNFGERAFTEFSQFSKEEKWKIATNFFHRFRLFESGYRAEKKFPNDVMKSFGSYTMYVSEKVAETFYQDEFSNKMMAESLRNDLPANRERFRRLQLHNEEFIAVVALMFWNFEELEFTEDIMKIGRRNREKVLAELQFFYKHKKVLEDYSSRLGELLLFIDIYSQLSRKLNNKFEMLNTN</sequence>
<dbReference type="SMART" id="SM00430">
    <property type="entry name" value="HOLI"/>
    <property type="match status" value="1"/>
</dbReference>
<evidence type="ECO:0000256" key="6">
    <source>
        <dbReference type="ARBA" id="ARBA00023163"/>
    </source>
</evidence>
<evidence type="ECO:0000259" key="9">
    <source>
        <dbReference type="PROSITE" id="PS51030"/>
    </source>
</evidence>
<keyword evidence="7" id="KW-0675">Receptor</keyword>
<evidence type="ECO:0008006" key="13">
    <source>
        <dbReference type="Google" id="ProtNLM"/>
    </source>
</evidence>
<keyword evidence="8" id="KW-0539">Nucleus</keyword>
<dbReference type="PROSITE" id="PS51843">
    <property type="entry name" value="NR_LBD"/>
    <property type="match status" value="1"/>
</dbReference>
<dbReference type="EMBL" id="BTRK01000004">
    <property type="protein sequence ID" value="GMR47168.1"/>
    <property type="molecule type" value="Genomic_DNA"/>
</dbReference>
<dbReference type="PANTHER" id="PTHR46011:SF6">
    <property type="entry name" value="HIGH ZINC ACTIVATED NUCLEAR RECEPTOR PROTEIN"/>
    <property type="match status" value="1"/>
</dbReference>
<dbReference type="Pfam" id="PF00105">
    <property type="entry name" value="zf-C4"/>
    <property type="match status" value="1"/>
</dbReference>
<dbReference type="SMART" id="SM00399">
    <property type="entry name" value="ZnF_C4"/>
    <property type="match status" value="1"/>
</dbReference>
<feature type="domain" description="Nuclear receptor" evidence="9">
    <location>
        <begin position="8"/>
        <end position="65"/>
    </location>
</feature>
<feature type="domain" description="NR LBD" evidence="10">
    <location>
        <begin position="92"/>
        <end position="334"/>
    </location>
</feature>
<keyword evidence="2" id="KW-0863">Zinc-finger</keyword>
<keyword evidence="4" id="KW-0805">Transcription regulation</keyword>
<evidence type="ECO:0000259" key="10">
    <source>
        <dbReference type="PROSITE" id="PS51843"/>
    </source>
</evidence>
<dbReference type="Proteomes" id="UP001328107">
    <property type="component" value="Unassembled WGS sequence"/>
</dbReference>
<evidence type="ECO:0000313" key="11">
    <source>
        <dbReference type="EMBL" id="GMR47168.1"/>
    </source>
</evidence>
<evidence type="ECO:0000256" key="7">
    <source>
        <dbReference type="ARBA" id="ARBA00023170"/>
    </source>
</evidence>
<dbReference type="GO" id="GO:0008270">
    <property type="term" value="F:zinc ion binding"/>
    <property type="evidence" value="ECO:0007669"/>
    <property type="project" value="UniProtKB-KW"/>
</dbReference>
<dbReference type="GO" id="GO:0005634">
    <property type="term" value="C:nucleus"/>
    <property type="evidence" value="ECO:0007669"/>
    <property type="project" value="TreeGrafter"/>
</dbReference>